<dbReference type="OrthoDB" id="10042665at2759"/>
<dbReference type="SMART" id="SM00382">
    <property type="entry name" value="AAA"/>
    <property type="match status" value="1"/>
</dbReference>
<evidence type="ECO:0000256" key="2">
    <source>
        <dbReference type="ARBA" id="ARBA00022741"/>
    </source>
</evidence>
<dbReference type="InterPro" id="IPR003593">
    <property type="entry name" value="AAA+_ATPase"/>
</dbReference>
<name>A0A066VXR2_TILAU</name>
<keyword evidence="4" id="KW-0469">Meiosis</keyword>
<accession>A0A066VXR2</accession>
<dbReference type="EMBL" id="JMSN01000045">
    <property type="protein sequence ID" value="KDN45078.1"/>
    <property type="molecule type" value="Genomic_DNA"/>
</dbReference>
<dbReference type="AlphaFoldDB" id="A0A066VXR2"/>
<dbReference type="GO" id="GO:0016887">
    <property type="term" value="F:ATP hydrolysis activity"/>
    <property type="evidence" value="ECO:0007669"/>
    <property type="project" value="InterPro"/>
</dbReference>
<comment type="caution">
    <text evidence="7">The sequence shown here is derived from an EMBL/GenBank/DDBJ whole genome shotgun (WGS) entry which is preliminary data.</text>
</comment>
<dbReference type="GO" id="GO:0005694">
    <property type="term" value="C:chromosome"/>
    <property type="evidence" value="ECO:0007669"/>
    <property type="project" value="TreeGrafter"/>
</dbReference>
<dbReference type="InterPro" id="IPR027417">
    <property type="entry name" value="P-loop_NTPase"/>
</dbReference>
<protein>
    <submittedName>
        <fullName evidence="7">AAA-domain-containing protein</fullName>
    </submittedName>
</protein>
<proteinExistence type="inferred from homology"/>
<dbReference type="GO" id="GO:0005524">
    <property type="term" value="F:ATP binding"/>
    <property type="evidence" value="ECO:0007669"/>
    <property type="project" value="UniProtKB-KW"/>
</dbReference>
<keyword evidence="8" id="KW-1185">Reference proteome</keyword>
<comment type="similarity">
    <text evidence="1">Belongs to the AAA ATPase family. PCH2 subfamily.</text>
</comment>
<dbReference type="RefSeq" id="XP_013243040.1">
    <property type="nucleotide sequence ID" value="XM_013387586.1"/>
</dbReference>
<evidence type="ECO:0000313" key="8">
    <source>
        <dbReference type="Proteomes" id="UP000027361"/>
    </source>
</evidence>
<evidence type="ECO:0000256" key="5">
    <source>
        <dbReference type="RuleBase" id="RU003651"/>
    </source>
</evidence>
<keyword evidence="2 5" id="KW-0547">Nucleotide-binding</keyword>
<dbReference type="GO" id="GO:0005634">
    <property type="term" value="C:nucleus"/>
    <property type="evidence" value="ECO:0007669"/>
    <property type="project" value="TreeGrafter"/>
</dbReference>
<dbReference type="Pfam" id="PF23563">
    <property type="entry name" value="TRIP13_N"/>
    <property type="match status" value="1"/>
</dbReference>
<feature type="domain" description="AAA+ ATPase" evidence="6">
    <location>
        <begin position="176"/>
        <end position="328"/>
    </location>
</feature>
<reference evidence="7 8" key="1">
    <citation type="submission" date="2014-05" db="EMBL/GenBank/DDBJ databases">
        <title>Draft genome sequence of a rare smut relative, Tilletiaria anomala UBC 951.</title>
        <authorList>
            <consortium name="DOE Joint Genome Institute"/>
            <person name="Toome M."/>
            <person name="Kuo A."/>
            <person name="Henrissat B."/>
            <person name="Lipzen A."/>
            <person name="Tritt A."/>
            <person name="Yoshinaga Y."/>
            <person name="Zane M."/>
            <person name="Barry K."/>
            <person name="Grigoriev I.V."/>
            <person name="Spatafora J.W."/>
            <person name="Aimea M.C."/>
        </authorList>
    </citation>
    <scope>NUCLEOTIDE SEQUENCE [LARGE SCALE GENOMIC DNA]</scope>
    <source>
        <strain evidence="7 8">UBC 951</strain>
    </source>
</reference>
<keyword evidence="3 5" id="KW-0067">ATP-binding</keyword>
<dbReference type="InterPro" id="IPR044539">
    <property type="entry name" value="Pch2-like"/>
</dbReference>
<dbReference type="Proteomes" id="UP000027361">
    <property type="component" value="Unassembled WGS sequence"/>
</dbReference>
<evidence type="ECO:0000259" key="6">
    <source>
        <dbReference type="SMART" id="SM00382"/>
    </source>
</evidence>
<dbReference type="HOGENOM" id="CLU_028208_1_1_1"/>
<evidence type="ECO:0000256" key="4">
    <source>
        <dbReference type="ARBA" id="ARBA00023254"/>
    </source>
</evidence>
<dbReference type="OMA" id="WEGLWES"/>
<dbReference type="SUPFAM" id="SSF52540">
    <property type="entry name" value="P-loop containing nucleoside triphosphate hydrolases"/>
    <property type="match status" value="1"/>
</dbReference>
<dbReference type="GO" id="GO:0051598">
    <property type="term" value="P:meiotic recombination checkpoint signaling"/>
    <property type="evidence" value="ECO:0007669"/>
    <property type="project" value="TreeGrafter"/>
</dbReference>
<dbReference type="GO" id="GO:0007131">
    <property type="term" value="P:reciprocal meiotic recombination"/>
    <property type="evidence" value="ECO:0007669"/>
    <property type="project" value="TreeGrafter"/>
</dbReference>
<evidence type="ECO:0000313" key="7">
    <source>
        <dbReference type="EMBL" id="KDN45078.1"/>
    </source>
</evidence>
<dbReference type="STRING" id="1037660.A0A066VXR2"/>
<evidence type="ECO:0000256" key="1">
    <source>
        <dbReference type="ARBA" id="ARBA00007271"/>
    </source>
</evidence>
<dbReference type="Pfam" id="PF00004">
    <property type="entry name" value="AAA"/>
    <property type="match status" value="1"/>
</dbReference>
<evidence type="ECO:0000256" key="3">
    <source>
        <dbReference type="ARBA" id="ARBA00022840"/>
    </source>
</evidence>
<dbReference type="Gene3D" id="3.40.50.300">
    <property type="entry name" value="P-loop containing nucleotide triphosphate hydrolases"/>
    <property type="match status" value="1"/>
</dbReference>
<dbReference type="Pfam" id="PF23242">
    <property type="entry name" value="AAA_lid_TRIP13_C"/>
    <property type="match status" value="1"/>
</dbReference>
<gene>
    <name evidence="7" type="ORF">K437DRAFT_274334</name>
</gene>
<dbReference type="PROSITE" id="PS00674">
    <property type="entry name" value="AAA"/>
    <property type="match status" value="1"/>
</dbReference>
<organism evidence="7 8">
    <name type="scientific">Tilletiaria anomala (strain ATCC 24038 / CBS 436.72 / UBC 951)</name>
    <dbReference type="NCBI Taxonomy" id="1037660"/>
    <lineage>
        <taxon>Eukaryota</taxon>
        <taxon>Fungi</taxon>
        <taxon>Dikarya</taxon>
        <taxon>Basidiomycota</taxon>
        <taxon>Ustilaginomycotina</taxon>
        <taxon>Exobasidiomycetes</taxon>
        <taxon>Georgefischeriales</taxon>
        <taxon>Tilletiariaceae</taxon>
        <taxon>Tilletiaria</taxon>
    </lineage>
</organism>
<dbReference type="InterPro" id="IPR058249">
    <property type="entry name" value="Pch2_C"/>
</dbReference>
<dbReference type="FunFam" id="3.40.50.300:FF:000680">
    <property type="entry name" value="pachytene checkpoint protein 2 homolog"/>
    <property type="match status" value="1"/>
</dbReference>
<dbReference type="PANTHER" id="PTHR45991">
    <property type="entry name" value="PACHYTENE CHECKPOINT PROTEIN 2"/>
    <property type="match status" value="1"/>
</dbReference>
<sequence>MNGHVASPNMLNGHAVLQSDTIHIEVKLYPDSTARYDTIRRALRAYLEHNIEALECDSDLEGWESAQILSANVERIIVAESASGRKYLPVQGTSAEIHVYQTGIFDAVEEFAAGDGDEDEGEPVMAATVAELPSKDLDGLWKSLIYADDVKLRLLNYIYTTVLFSDANVDFNVVSWNRVCLLHGPPGTGKTSLCRALAQKLSIRLSERYCQGRLVEINSHSLFSKWFSESGKLVQRLFSMVTDLVEDEQSFVVILIDEVESLTAARTSSMSGTEPSDALRVVNALLTQLDKLKARKNVLVMTTSNISEAIDSAFVDRADIKQYIGLPPPQAIYWILRSCLDELMRVGLAERIPLLDWSRACMAKQNLETAGSVLESSRKASIKMWELAEACEGLSGRTLRKLPVLAHARHIGMSTIPIACEEWVDAMRKAAVDARQDLAQAKLGTGSGGGTSVNMST</sequence>
<dbReference type="InParanoid" id="A0A066VXR2"/>
<dbReference type="InterPro" id="IPR003959">
    <property type="entry name" value="ATPase_AAA_core"/>
</dbReference>
<dbReference type="PANTHER" id="PTHR45991:SF1">
    <property type="entry name" value="PACHYTENE CHECKPOINT PROTEIN 2 HOMOLOG"/>
    <property type="match status" value="1"/>
</dbReference>
<dbReference type="GeneID" id="25266516"/>
<dbReference type="InterPro" id="IPR003960">
    <property type="entry name" value="ATPase_AAA_CS"/>
</dbReference>